<dbReference type="RefSeq" id="WP_200241062.1">
    <property type="nucleotide sequence ID" value="NZ_JAXUFI010000098.1"/>
</dbReference>
<accession>A0A9X0W7F2</accession>
<dbReference type="InterPro" id="IPR010985">
    <property type="entry name" value="Ribbon_hlx_hlx"/>
</dbReference>
<dbReference type="Pfam" id="PF05534">
    <property type="entry name" value="HicB"/>
    <property type="match status" value="1"/>
</dbReference>
<proteinExistence type="predicted"/>
<dbReference type="InterPro" id="IPR008651">
    <property type="entry name" value="Uncharacterised_HicB"/>
</dbReference>
<organism evidence="1 2">
    <name type="scientific">Lamprobacter modestohalophilus</name>
    <dbReference type="NCBI Taxonomy" id="1064514"/>
    <lineage>
        <taxon>Bacteria</taxon>
        <taxon>Pseudomonadati</taxon>
        <taxon>Pseudomonadota</taxon>
        <taxon>Gammaproteobacteria</taxon>
        <taxon>Chromatiales</taxon>
        <taxon>Chromatiaceae</taxon>
        <taxon>Lamprobacter</taxon>
    </lineage>
</organism>
<sequence>MSATNLMQYRGYQASMTFDPDDKIIVGRVLGIDDIIGFHGESVSEFEQAFRESIDSYLEACAKLDQEPDKPASGRLMLRVDPAIHAAALKAAKRSRTSLNQWAARVLAEAAHASRSD</sequence>
<comment type="caution">
    <text evidence="1">The sequence shown here is derived from an EMBL/GenBank/DDBJ whole genome shotgun (WGS) entry which is preliminary data.</text>
</comment>
<dbReference type="Proteomes" id="UP001138768">
    <property type="component" value="Unassembled WGS sequence"/>
</dbReference>
<dbReference type="SUPFAM" id="SSF143100">
    <property type="entry name" value="TTHA1013/TTHA0281-like"/>
    <property type="match status" value="1"/>
</dbReference>
<protein>
    <submittedName>
        <fullName evidence="1">Toxin-antitoxin system HicB family antitoxin</fullName>
    </submittedName>
</protein>
<dbReference type="EMBL" id="NRRY01000008">
    <property type="protein sequence ID" value="MBK1618184.1"/>
    <property type="molecule type" value="Genomic_DNA"/>
</dbReference>
<evidence type="ECO:0000313" key="2">
    <source>
        <dbReference type="Proteomes" id="UP001138768"/>
    </source>
</evidence>
<dbReference type="GO" id="GO:0006355">
    <property type="term" value="P:regulation of DNA-templated transcription"/>
    <property type="evidence" value="ECO:0007669"/>
    <property type="project" value="InterPro"/>
</dbReference>
<gene>
    <name evidence="1" type="ORF">CKO42_06950</name>
</gene>
<reference evidence="1 2" key="1">
    <citation type="journal article" date="2020" name="Microorganisms">
        <title>Osmotic Adaptation and Compatible Solute Biosynthesis of Phototrophic Bacteria as Revealed from Genome Analyses.</title>
        <authorList>
            <person name="Imhoff J.F."/>
            <person name="Rahn T."/>
            <person name="Kunzel S."/>
            <person name="Keller A."/>
            <person name="Neulinger S.C."/>
        </authorList>
    </citation>
    <scope>NUCLEOTIDE SEQUENCE [LARGE SCALE GENOMIC DNA]</scope>
    <source>
        <strain evidence="1 2">DSM 25653</strain>
    </source>
</reference>
<dbReference type="AlphaFoldDB" id="A0A9X0W7F2"/>
<name>A0A9X0W7F2_9GAMM</name>
<keyword evidence="2" id="KW-1185">Reference proteome</keyword>
<dbReference type="SUPFAM" id="SSF47598">
    <property type="entry name" value="Ribbon-helix-helix"/>
    <property type="match status" value="1"/>
</dbReference>
<evidence type="ECO:0000313" key="1">
    <source>
        <dbReference type="EMBL" id="MBK1618184.1"/>
    </source>
</evidence>
<dbReference type="InterPro" id="IPR035069">
    <property type="entry name" value="TTHA1013/TTHA0281-like"/>
</dbReference>